<proteinExistence type="predicted"/>
<sequence length="93" mass="9707">MSNIQAITPQQFGQSLANAIMVLYNSISLVIVPLVMLVLLISAILFIAGAFSHSGTLKKMGTGGFVGAGLGFLVYAATPFIVGLLKSMAQSFK</sequence>
<dbReference type="AlphaFoldDB" id="A0A1M5BN07"/>
<keyword evidence="1" id="KW-0812">Transmembrane</keyword>
<evidence type="ECO:0000256" key="1">
    <source>
        <dbReference type="SAM" id="Phobius"/>
    </source>
</evidence>
<dbReference type="Proteomes" id="UP000184088">
    <property type="component" value="Unassembled WGS sequence"/>
</dbReference>
<dbReference type="EMBL" id="FQVH01000022">
    <property type="protein sequence ID" value="SHF43785.1"/>
    <property type="molecule type" value="Genomic_DNA"/>
</dbReference>
<evidence type="ECO:0000313" key="3">
    <source>
        <dbReference type="Proteomes" id="UP000184088"/>
    </source>
</evidence>
<keyword evidence="1" id="KW-0472">Membrane</keyword>
<feature type="transmembrane region" description="Helical" evidence="1">
    <location>
        <begin position="63"/>
        <end position="85"/>
    </location>
</feature>
<reference evidence="2 3" key="1">
    <citation type="submission" date="2016-11" db="EMBL/GenBank/DDBJ databases">
        <authorList>
            <person name="Jaros S."/>
            <person name="Januszkiewicz K."/>
            <person name="Wedrychowicz H."/>
        </authorList>
    </citation>
    <scope>NUCLEOTIDE SEQUENCE [LARGE SCALE GENOMIC DNA]</scope>
    <source>
        <strain evidence="2 3">DSM 17918</strain>
    </source>
</reference>
<protein>
    <submittedName>
        <fullName evidence="2">Uncharacterized protein</fullName>
    </submittedName>
</protein>
<feature type="transmembrane region" description="Helical" evidence="1">
    <location>
        <begin position="21"/>
        <end position="51"/>
    </location>
</feature>
<evidence type="ECO:0000313" key="2">
    <source>
        <dbReference type="EMBL" id="SHF43785.1"/>
    </source>
</evidence>
<dbReference type="STRING" id="1121256.SAMN02746089_01919"/>
<gene>
    <name evidence="2" type="ORF">SAMN02746089_01919</name>
</gene>
<name>A0A1M5BN07_9THEO</name>
<accession>A0A1M5BN07</accession>
<organism evidence="2 3">
    <name type="scientific">Caldanaerobius fijiensis DSM 17918</name>
    <dbReference type="NCBI Taxonomy" id="1121256"/>
    <lineage>
        <taxon>Bacteria</taxon>
        <taxon>Bacillati</taxon>
        <taxon>Bacillota</taxon>
        <taxon>Clostridia</taxon>
        <taxon>Thermoanaerobacterales</taxon>
        <taxon>Thermoanaerobacteraceae</taxon>
        <taxon>Caldanaerobius</taxon>
    </lineage>
</organism>
<keyword evidence="1" id="KW-1133">Transmembrane helix</keyword>
<keyword evidence="3" id="KW-1185">Reference proteome</keyword>